<gene>
    <name evidence="2" type="ORF">J8273_5056</name>
</gene>
<evidence type="ECO:0000313" key="2">
    <source>
        <dbReference type="EMBL" id="KAG9393569.1"/>
    </source>
</evidence>
<sequence>MTPTGLDQQLRSHYVVLEAEIQEIDADLTTAENFTLKYGRDCFSDGARHLKMLKKQKMDQMGRIQAQLAEIQSSMDRSQSLLTGINAEIQGGPVSLQQSMYEPRNTPPPSYGRMPEPEPAVSVLSASPILSHSVRPASTRSPGPGSRDASAIYSPILAYSNRMR</sequence>
<comment type="caution">
    <text evidence="2">The sequence shown here is derived from an EMBL/GenBank/DDBJ whole genome shotgun (WGS) entry which is preliminary data.</text>
</comment>
<evidence type="ECO:0000313" key="3">
    <source>
        <dbReference type="Proteomes" id="UP000717585"/>
    </source>
</evidence>
<feature type="region of interest" description="Disordered" evidence="1">
    <location>
        <begin position="96"/>
        <end position="119"/>
    </location>
</feature>
<reference evidence="2" key="1">
    <citation type="submission" date="2021-05" db="EMBL/GenBank/DDBJ databases">
        <title>A free-living protist that lacks canonical eukaryotic 1 DNA replication and segregation systems.</title>
        <authorList>
            <person name="Salas-Leiva D.E."/>
            <person name="Tromer E.C."/>
            <person name="Curtis B.A."/>
            <person name="Jerlstrom-Hultqvist J."/>
            <person name="Kolisko M."/>
            <person name="Yi Z."/>
            <person name="Salas-Leiva J.S."/>
            <person name="Gallot-Lavallee L."/>
            <person name="Kops G.J.P.L."/>
            <person name="Archibald J.M."/>
            <person name="Simpson A.G.B."/>
            <person name="Roger A.J."/>
        </authorList>
    </citation>
    <scope>NUCLEOTIDE SEQUENCE</scope>
    <source>
        <strain evidence="2">BICM</strain>
    </source>
</reference>
<proteinExistence type="predicted"/>
<accession>A0A8J6B5P0</accession>
<dbReference type="AlphaFoldDB" id="A0A8J6B5P0"/>
<dbReference type="Proteomes" id="UP000717585">
    <property type="component" value="Unassembled WGS sequence"/>
</dbReference>
<keyword evidence="3" id="KW-1185">Reference proteome</keyword>
<protein>
    <submittedName>
        <fullName evidence="2">Uncharacterized protein</fullName>
    </submittedName>
</protein>
<organism evidence="2 3">
    <name type="scientific">Carpediemonas membranifera</name>
    <dbReference type="NCBI Taxonomy" id="201153"/>
    <lineage>
        <taxon>Eukaryota</taxon>
        <taxon>Metamonada</taxon>
        <taxon>Carpediemonas-like organisms</taxon>
        <taxon>Carpediemonas</taxon>
    </lineage>
</organism>
<dbReference type="EMBL" id="JAHDYR010000024">
    <property type="protein sequence ID" value="KAG9393569.1"/>
    <property type="molecule type" value="Genomic_DNA"/>
</dbReference>
<name>A0A8J6B5P0_9EUKA</name>
<evidence type="ECO:0000256" key="1">
    <source>
        <dbReference type="SAM" id="MobiDB-lite"/>
    </source>
</evidence>